<accession>A0A815P5H6</accession>
<proteinExistence type="predicted"/>
<evidence type="ECO:0000313" key="2">
    <source>
        <dbReference type="EMBL" id="CAF1444452.1"/>
    </source>
</evidence>
<dbReference type="AlphaFoldDB" id="A0A815P5H6"/>
<organism evidence="2 4">
    <name type="scientific">Didymodactylos carnosus</name>
    <dbReference type="NCBI Taxonomy" id="1234261"/>
    <lineage>
        <taxon>Eukaryota</taxon>
        <taxon>Metazoa</taxon>
        <taxon>Spiralia</taxon>
        <taxon>Gnathifera</taxon>
        <taxon>Rotifera</taxon>
        <taxon>Eurotatoria</taxon>
        <taxon>Bdelloidea</taxon>
        <taxon>Philodinida</taxon>
        <taxon>Philodinidae</taxon>
        <taxon>Didymodactylos</taxon>
    </lineage>
</organism>
<feature type="domain" description="Alpha-(1,6)-fucosyltransferase N- and catalytic" evidence="1">
    <location>
        <begin position="168"/>
        <end position="328"/>
    </location>
</feature>
<evidence type="ECO:0000259" key="1">
    <source>
        <dbReference type="Pfam" id="PF19745"/>
    </source>
</evidence>
<evidence type="ECO:0000313" key="3">
    <source>
        <dbReference type="EMBL" id="CAF4319589.1"/>
    </source>
</evidence>
<dbReference type="PANTHER" id="PTHR13132">
    <property type="entry name" value="ALPHA- 1,6 -FUCOSYLTRANSFERASE"/>
    <property type="match status" value="1"/>
</dbReference>
<dbReference type="Pfam" id="PF19745">
    <property type="entry name" value="FUT8_N_cat"/>
    <property type="match status" value="1"/>
</dbReference>
<sequence>MESPKQSQEKDHGYYFYDEYKIYENKSGDCSFDNILACQYIQNRTFLYIMAGRFGFGSEMNQLLIGFAYSVATKRRFLIDSRHWNYGRFEDYFQLIRSKFILDEWKNHTLKFLEEYDTENDHVPHLKTTREGAQVVKFWRAGGNIDRIRVKQKETPIMSITIKRKVAHYLWRYMTRETYETIKSSISNAGMLDYFNSNKLFYACHIRKGDKLRKEASDIPLNRYIQAIERLAKNQGMNITNFSVFVAGDNHELVHNLKELKPQWTFLSFHYQNSTKLGHFQDKFNRLSSAKKLVETRLFLAELVMVTRAYGLICTMSSNVCRLIHILRYQAENTVVSLDRRWYATR</sequence>
<dbReference type="PANTHER" id="PTHR13132:SF29">
    <property type="entry name" value="ALPHA-(1,6)-FUCOSYLTRANSFERASE"/>
    <property type="match status" value="1"/>
</dbReference>
<dbReference type="GO" id="GO:0046921">
    <property type="term" value="F:alpha-(1-&gt;6)-fucosyltransferase activity"/>
    <property type="evidence" value="ECO:0007669"/>
    <property type="project" value="TreeGrafter"/>
</dbReference>
<dbReference type="EMBL" id="CAJNOQ010019168">
    <property type="protein sequence ID" value="CAF1444452.1"/>
    <property type="molecule type" value="Genomic_DNA"/>
</dbReference>
<dbReference type="Proteomes" id="UP000681722">
    <property type="component" value="Unassembled WGS sequence"/>
</dbReference>
<evidence type="ECO:0000313" key="4">
    <source>
        <dbReference type="Proteomes" id="UP000663829"/>
    </source>
</evidence>
<dbReference type="InterPro" id="IPR045573">
    <property type="entry name" value="Fut8_N_cat"/>
</dbReference>
<name>A0A815P5H6_9BILA</name>
<dbReference type="GO" id="GO:0006487">
    <property type="term" value="P:protein N-linked glycosylation"/>
    <property type="evidence" value="ECO:0007669"/>
    <property type="project" value="TreeGrafter"/>
</dbReference>
<keyword evidence="4" id="KW-1185">Reference proteome</keyword>
<dbReference type="Proteomes" id="UP000663829">
    <property type="component" value="Unassembled WGS sequence"/>
</dbReference>
<dbReference type="OrthoDB" id="10006912at2759"/>
<gene>
    <name evidence="2" type="ORF">GPM918_LOCUS34492</name>
    <name evidence="3" type="ORF">SRO942_LOCUS35193</name>
</gene>
<dbReference type="EMBL" id="CAJOBC010084613">
    <property type="protein sequence ID" value="CAF4319589.1"/>
    <property type="molecule type" value="Genomic_DNA"/>
</dbReference>
<reference evidence="2" key="1">
    <citation type="submission" date="2021-02" db="EMBL/GenBank/DDBJ databases">
        <authorList>
            <person name="Nowell W R."/>
        </authorList>
    </citation>
    <scope>NUCLEOTIDE SEQUENCE</scope>
</reference>
<comment type="caution">
    <text evidence="2">The sequence shown here is derived from an EMBL/GenBank/DDBJ whole genome shotgun (WGS) entry which is preliminary data.</text>
</comment>
<protein>
    <recommendedName>
        <fullName evidence="1">Alpha-(1,6)-fucosyltransferase N- and catalytic domain-containing protein</fullName>
    </recommendedName>
</protein>
<dbReference type="Gene3D" id="3.40.50.11350">
    <property type="match status" value="1"/>
</dbReference>